<feature type="region of interest" description="Disordered" evidence="1">
    <location>
        <begin position="1"/>
        <end position="68"/>
    </location>
</feature>
<feature type="region of interest" description="Disordered" evidence="1">
    <location>
        <begin position="93"/>
        <end position="122"/>
    </location>
</feature>
<feature type="region of interest" description="Disordered" evidence="1">
    <location>
        <begin position="155"/>
        <end position="187"/>
    </location>
</feature>
<feature type="compositionally biased region" description="Basic residues" evidence="1">
    <location>
        <begin position="29"/>
        <end position="38"/>
    </location>
</feature>
<dbReference type="Pfam" id="PF20515">
    <property type="entry name" value="2OG-FeII_Oxy_6"/>
    <property type="match status" value="1"/>
</dbReference>
<gene>
    <name evidence="3" type="ORF">PtA15_2A951</name>
</gene>
<reference evidence="3" key="1">
    <citation type="submission" date="2022-10" db="EMBL/GenBank/DDBJ databases">
        <title>Puccinia triticina Genome sequencing and assembly.</title>
        <authorList>
            <person name="Li C."/>
        </authorList>
    </citation>
    <scope>NUCLEOTIDE SEQUENCE</scope>
    <source>
        <strain evidence="3">Pt15</strain>
    </source>
</reference>
<evidence type="ECO:0000256" key="1">
    <source>
        <dbReference type="SAM" id="MobiDB-lite"/>
    </source>
</evidence>
<proteinExistence type="predicted"/>
<feature type="compositionally biased region" description="Polar residues" evidence="1">
    <location>
        <begin position="167"/>
        <end position="176"/>
    </location>
</feature>
<dbReference type="EMBL" id="CP110422">
    <property type="protein sequence ID" value="WAQ82634.1"/>
    <property type="molecule type" value="Genomic_DNA"/>
</dbReference>
<evidence type="ECO:0000259" key="2">
    <source>
        <dbReference type="Pfam" id="PF20515"/>
    </source>
</evidence>
<evidence type="ECO:0000313" key="3">
    <source>
        <dbReference type="EMBL" id="WAQ82634.1"/>
    </source>
</evidence>
<dbReference type="Proteomes" id="UP001164743">
    <property type="component" value="Chromosome 2A"/>
</dbReference>
<sequence>MEDSEQTGAIMPEGQEAGTARTPEEKAAQRKKTKRRQNNRNWANKRALAEAAATREQVSNMAPPHGSYLKKTVKVDPDFDLFPAITADLEARETARKAAKAKGKDFEGRPPTDNEPLHPRPPTEAEIKAACTIVNDPKQFTLYDHGHVRVFEKYPEKETPKKAPKNAPQNAPQNAPENAPKNAPKNQDRPIIADILFTDLKTIPDKLQDDLTFFLGFLEILKKFVNKVGAEGRSCGGWMWGIGWRKSMTRFEIVGRYINRQAIADNLEEFKQHIRDADWASQILWDLFYPMGNQALKTNQDFMSKHAMPAFSNAALPKDGVESSNKKFFSSHLTFTSEGFYNLPHLDPRDNRRLPFAFLLCIPTFKDGCMIALESDGYDVTGGDFVFPQCKFEIKFKPDTMVMMIFAQRKYYHGTLKPYESDTFTKLGMSMQIAQKMSNVCDKVVDGTIDEIEKKHFLYAAAMTAKKGN</sequence>
<dbReference type="InterPro" id="IPR046798">
    <property type="entry name" value="2OG-FeII_Oxy_6"/>
</dbReference>
<organism evidence="3 4">
    <name type="scientific">Puccinia triticina</name>
    <dbReference type="NCBI Taxonomy" id="208348"/>
    <lineage>
        <taxon>Eukaryota</taxon>
        <taxon>Fungi</taxon>
        <taxon>Dikarya</taxon>
        <taxon>Basidiomycota</taxon>
        <taxon>Pucciniomycotina</taxon>
        <taxon>Pucciniomycetes</taxon>
        <taxon>Pucciniales</taxon>
        <taxon>Pucciniaceae</taxon>
        <taxon>Puccinia</taxon>
    </lineage>
</organism>
<dbReference type="GeneID" id="77807920"/>
<evidence type="ECO:0000313" key="4">
    <source>
        <dbReference type="Proteomes" id="UP001164743"/>
    </source>
</evidence>
<name>A0ABY7CBS6_9BASI</name>
<protein>
    <recommendedName>
        <fullName evidence="2">Tet-like 2OG-Fe(II) oxygenase domain-containing protein</fullName>
    </recommendedName>
</protein>
<keyword evidence="4" id="KW-1185">Reference proteome</keyword>
<dbReference type="RefSeq" id="XP_053018189.1">
    <property type="nucleotide sequence ID" value="XM_053167025.1"/>
</dbReference>
<accession>A0ABY7CBS6</accession>
<feature type="domain" description="Tet-like 2OG-Fe(II) oxygenase" evidence="2">
    <location>
        <begin position="205"/>
        <end position="418"/>
    </location>
</feature>